<name>A0A8H5G5P1_9AGAR</name>
<dbReference type="Proteomes" id="UP000518752">
    <property type="component" value="Unassembled WGS sequence"/>
</dbReference>
<comment type="subcellular location">
    <subcellularLocation>
        <location evidence="1">Membrane</location>
        <topology evidence="1">Single-pass membrane protein</topology>
    </subcellularLocation>
</comment>
<evidence type="ECO:0000313" key="9">
    <source>
        <dbReference type="Proteomes" id="UP000518752"/>
    </source>
</evidence>
<keyword evidence="9" id="KW-1185">Reference proteome</keyword>
<feature type="domain" description="WSC" evidence="7">
    <location>
        <begin position="120"/>
        <end position="213"/>
    </location>
</feature>
<dbReference type="Pfam" id="PF01822">
    <property type="entry name" value="WSC"/>
    <property type="match status" value="2"/>
</dbReference>
<evidence type="ECO:0000256" key="2">
    <source>
        <dbReference type="ARBA" id="ARBA00022692"/>
    </source>
</evidence>
<evidence type="ECO:0000313" key="8">
    <source>
        <dbReference type="EMBL" id="KAF5358742.1"/>
    </source>
</evidence>
<dbReference type="InterPro" id="IPR051836">
    <property type="entry name" value="Kremen_rcpt"/>
</dbReference>
<evidence type="ECO:0000256" key="4">
    <source>
        <dbReference type="ARBA" id="ARBA00022989"/>
    </source>
</evidence>
<gene>
    <name evidence="8" type="ORF">D9757_012261</name>
</gene>
<reference evidence="8 9" key="1">
    <citation type="journal article" date="2020" name="ISME J.">
        <title>Uncovering the hidden diversity of litter-decomposition mechanisms in mushroom-forming fungi.</title>
        <authorList>
            <person name="Floudas D."/>
            <person name="Bentzer J."/>
            <person name="Ahren D."/>
            <person name="Johansson T."/>
            <person name="Persson P."/>
            <person name="Tunlid A."/>
        </authorList>
    </citation>
    <scope>NUCLEOTIDE SEQUENCE [LARGE SCALE GENOMIC DNA]</scope>
    <source>
        <strain evidence="8 9">CBS 406.79</strain>
    </source>
</reference>
<dbReference type="AlphaFoldDB" id="A0A8H5G5P1"/>
<keyword evidence="6" id="KW-0325">Glycoprotein</keyword>
<keyword evidence="2" id="KW-0812">Transmembrane</keyword>
<proteinExistence type="predicted"/>
<dbReference type="PANTHER" id="PTHR24269:SF16">
    <property type="entry name" value="PROTEIN SLG1"/>
    <property type="match status" value="1"/>
</dbReference>
<evidence type="ECO:0000256" key="3">
    <source>
        <dbReference type="ARBA" id="ARBA00022729"/>
    </source>
</evidence>
<dbReference type="EMBL" id="JAACJN010000230">
    <property type="protein sequence ID" value="KAF5358742.1"/>
    <property type="molecule type" value="Genomic_DNA"/>
</dbReference>
<dbReference type="PROSITE" id="PS51212">
    <property type="entry name" value="WSC"/>
    <property type="match status" value="2"/>
</dbReference>
<dbReference type="PANTHER" id="PTHR24269">
    <property type="entry name" value="KREMEN PROTEIN"/>
    <property type="match status" value="1"/>
</dbReference>
<accession>A0A8H5G5P1</accession>
<dbReference type="InterPro" id="IPR002889">
    <property type="entry name" value="WSC_carb-bd"/>
</dbReference>
<keyword evidence="3" id="KW-0732">Signal</keyword>
<dbReference type="OrthoDB" id="5985073at2759"/>
<feature type="domain" description="WSC" evidence="7">
    <location>
        <begin position="16"/>
        <end position="108"/>
    </location>
</feature>
<dbReference type="SMART" id="SM00321">
    <property type="entry name" value="WSC"/>
    <property type="match status" value="2"/>
</dbReference>
<keyword evidence="4" id="KW-1133">Transmembrane helix</keyword>
<organism evidence="8 9">
    <name type="scientific">Collybiopsis confluens</name>
    <dbReference type="NCBI Taxonomy" id="2823264"/>
    <lineage>
        <taxon>Eukaryota</taxon>
        <taxon>Fungi</taxon>
        <taxon>Dikarya</taxon>
        <taxon>Basidiomycota</taxon>
        <taxon>Agaricomycotina</taxon>
        <taxon>Agaricomycetes</taxon>
        <taxon>Agaricomycetidae</taxon>
        <taxon>Agaricales</taxon>
        <taxon>Marasmiineae</taxon>
        <taxon>Omphalotaceae</taxon>
        <taxon>Collybiopsis</taxon>
    </lineage>
</organism>
<evidence type="ECO:0000256" key="5">
    <source>
        <dbReference type="ARBA" id="ARBA00023136"/>
    </source>
</evidence>
<evidence type="ECO:0000259" key="7">
    <source>
        <dbReference type="PROSITE" id="PS51212"/>
    </source>
</evidence>
<protein>
    <recommendedName>
        <fullName evidence="7">WSC domain-containing protein</fullName>
    </recommendedName>
</protein>
<evidence type="ECO:0000256" key="6">
    <source>
        <dbReference type="ARBA" id="ARBA00023180"/>
    </source>
</evidence>
<keyword evidence="5" id="KW-0472">Membrane</keyword>
<evidence type="ECO:0000256" key="1">
    <source>
        <dbReference type="ARBA" id="ARBA00004167"/>
    </source>
</evidence>
<dbReference type="GO" id="GO:0005886">
    <property type="term" value="C:plasma membrane"/>
    <property type="evidence" value="ECO:0007669"/>
    <property type="project" value="TreeGrafter"/>
</dbReference>
<sequence length="400" mass="41664">MTSTFTLARPLPQLALPETGLCDVSTSRTLSAASIPAIGNMTLETCAAFCGSVDYIYAGVEFAKECYCDSTIQLPSVAVPLSDCNSPCAGNASEICGGAESILIYTNGKPSPVIVQEVEQWAYAGCFTDNVAARVLSTGIAIPAGVKAETCTATCQTAGYTVAGLENAQECWCGHALANSSIHVGDEDCRATCIADHDEYCGAANRLAVYDFAAVGSAPPPTTCSSDDIANFTLTAKLNNPPNDGSPSEIPLKMVLVEMVPSVTWAILSACPLCCSDWPTYSLQNSVFLPHSLSNPGQLMVSGAPGQGESPNFVASDPAFPGFQSYCAMSTNTTNTNTNGTNSPTFLAFGGIANAFALCTNTTTDINARLDVVFEPVSNHPNYVLDDCIPITIEITTGGN</sequence>
<comment type="caution">
    <text evidence="8">The sequence shown here is derived from an EMBL/GenBank/DDBJ whole genome shotgun (WGS) entry which is preliminary data.</text>
</comment>